<dbReference type="SUPFAM" id="SSF56784">
    <property type="entry name" value="HAD-like"/>
    <property type="match status" value="1"/>
</dbReference>
<dbReference type="STRING" id="91360.SAMN05660330_00921"/>
<reference evidence="1 2" key="1">
    <citation type="submission" date="2016-10" db="EMBL/GenBank/DDBJ databases">
        <authorList>
            <person name="de Groot N.N."/>
        </authorList>
    </citation>
    <scope>NUCLEOTIDE SEQUENCE [LARGE SCALE GENOMIC DNA]</scope>
    <source>
        <strain evidence="1 2">DSM 12130</strain>
    </source>
</reference>
<sequence>MIQITVPGVGVIRLAHLVLDYNGTMAEDGLLLDGVEEKLAILAERLQVHVVTADTHGTVAAALANNDVTLHIIGEKDQERQKQHYVQELGQQTVMAVGNGSNDRLMLETAELGVALVQREGACCSSVFSADIVCTDILDVFDLVIKPDRLRATLRK</sequence>
<proteinExistence type="predicted"/>
<dbReference type="InterPro" id="IPR023214">
    <property type="entry name" value="HAD_sf"/>
</dbReference>
<dbReference type="RefSeq" id="WP_092220239.1">
    <property type="nucleotide sequence ID" value="NZ_FNJI01000005.1"/>
</dbReference>
<accession>A0A1H0LZH3</accession>
<gene>
    <name evidence="1" type="ORF">SAMN05660330_00921</name>
</gene>
<name>A0A1H0LZH3_9BACT</name>
<evidence type="ECO:0000313" key="1">
    <source>
        <dbReference type="EMBL" id="SDO73622.1"/>
    </source>
</evidence>
<dbReference type="Proteomes" id="UP000199073">
    <property type="component" value="Unassembled WGS sequence"/>
</dbReference>
<dbReference type="Gene3D" id="3.40.50.1000">
    <property type="entry name" value="HAD superfamily/HAD-like"/>
    <property type="match status" value="1"/>
</dbReference>
<dbReference type="OrthoDB" id="159409at2"/>
<protein>
    <submittedName>
        <fullName evidence="1">Soluble P-type ATPase</fullName>
    </submittedName>
</protein>
<dbReference type="InterPro" id="IPR036412">
    <property type="entry name" value="HAD-like_sf"/>
</dbReference>
<evidence type="ECO:0000313" key="2">
    <source>
        <dbReference type="Proteomes" id="UP000199073"/>
    </source>
</evidence>
<keyword evidence="2" id="KW-1185">Reference proteome</keyword>
<dbReference type="AlphaFoldDB" id="A0A1H0LZH3"/>
<dbReference type="EMBL" id="FNJI01000005">
    <property type="protein sequence ID" value="SDO73622.1"/>
    <property type="molecule type" value="Genomic_DNA"/>
</dbReference>
<organism evidence="1 2">
    <name type="scientific">Desulforhopalus singaporensis</name>
    <dbReference type="NCBI Taxonomy" id="91360"/>
    <lineage>
        <taxon>Bacteria</taxon>
        <taxon>Pseudomonadati</taxon>
        <taxon>Thermodesulfobacteriota</taxon>
        <taxon>Desulfobulbia</taxon>
        <taxon>Desulfobulbales</taxon>
        <taxon>Desulfocapsaceae</taxon>
        <taxon>Desulforhopalus</taxon>
    </lineage>
</organism>